<feature type="non-terminal residue" evidence="1">
    <location>
        <position position="396"/>
    </location>
</feature>
<evidence type="ECO:0000313" key="2">
    <source>
        <dbReference type="Proteomes" id="UP000271087"/>
    </source>
</evidence>
<sequence>DQKEAIVAFQEEGEPTTISAKVTIIPVSGNEVTLPSEVGTFEGQKFTEVTENDIVGAVADIIANIPSNVPKTKPDMGVMKNVEETNSMLEESFTETIESVSSSVAPEIAITESHIKETSETDVISLVAEESASTESSIEMIQLKHPSTKKILSNILNEPIRTAISVAEEASTSMNGQGTMEVTSRILSKTSEEGDSPDEAESVSNIEQSFVQENVDDIMGKVVQSTLEENISVTNIKSEVTDETVGGKAIQVVTEASNVADILVKQGDMTTEPPVQAVSDLISVLSQNSKIEEVIRKKENVYNLQKAILSANCILESLKIANDVRMQSGDSGNVFYSHLLIELKFLCILEDAFVVSDFAVTKNADDQIINDIAVSDTQRDSVGNPFLNNAKINPFK</sequence>
<proteinExistence type="predicted"/>
<evidence type="ECO:0000313" key="1">
    <source>
        <dbReference type="EMBL" id="VDM97982.1"/>
    </source>
</evidence>
<keyword evidence="2" id="KW-1185">Reference proteome</keyword>
<reference evidence="1 2" key="1">
    <citation type="submission" date="2018-08" db="EMBL/GenBank/DDBJ databases">
        <authorList>
            <person name="Laetsch R D."/>
            <person name="Stevens L."/>
            <person name="Kumar S."/>
            <person name="Blaxter L. M."/>
        </authorList>
    </citation>
    <scope>NUCLEOTIDE SEQUENCE [LARGE SCALE GENOMIC DNA]</scope>
</reference>
<organism evidence="1 2">
    <name type="scientific">Onchocerca ochengi</name>
    <name type="common">Filarial nematode worm</name>
    <dbReference type="NCBI Taxonomy" id="42157"/>
    <lineage>
        <taxon>Eukaryota</taxon>
        <taxon>Metazoa</taxon>
        <taxon>Ecdysozoa</taxon>
        <taxon>Nematoda</taxon>
        <taxon>Chromadorea</taxon>
        <taxon>Rhabditida</taxon>
        <taxon>Spirurina</taxon>
        <taxon>Spiruromorpha</taxon>
        <taxon>Filarioidea</taxon>
        <taxon>Onchocercidae</taxon>
        <taxon>Onchocerca</taxon>
    </lineage>
</organism>
<protein>
    <submittedName>
        <fullName evidence="1">Uncharacterized protein</fullName>
    </submittedName>
</protein>
<dbReference type="EMBL" id="UYRW01009602">
    <property type="protein sequence ID" value="VDM97982.1"/>
    <property type="molecule type" value="Genomic_DNA"/>
</dbReference>
<dbReference type="Proteomes" id="UP000271087">
    <property type="component" value="Unassembled WGS sequence"/>
</dbReference>
<feature type="non-terminal residue" evidence="1">
    <location>
        <position position="1"/>
    </location>
</feature>
<gene>
    <name evidence="1" type="ORF">NOO_LOCUS12076</name>
</gene>
<dbReference type="AlphaFoldDB" id="A0A3P7KJA1"/>
<name>A0A3P7KJA1_ONCOC</name>
<accession>A0A3P7KJA1</accession>